<evidence type="ECO:0000256" key="6">
    <source>
        <dbReference type="ARBA" id="ARBA00022553"/>
    </source>
</evidence>
<dbReference type="PANTHER" id="PTHR42878:SF15">
    <property type="entry name" value="BACTERIOPHYTOCHROME"/>
    <property type="match status" value="1"/>
</dbReference>
<dbReference type="InterPro" id="IPR001294">
    <property type="entry name" value="Phytochrome"/>
</dbReference>
<keyword evidence="5" id="KW-0600">Photoreceptor protein</keyword>
<dbReference type="EC" id="2.7.13.3" evidence="4"/>
<feature type="domain" description="Phytochrome chromophore attachment site" evidence="12">
    <location>
        <begin position="168"/>
        <end position="327"/>
    </location>
</feature>
<evidence type="ECO:0000256" key="10">
    <source>
        <dbReference type="ARBA" id="ARBA00022991"/>
    </source>
</evidence>
<reference evidence="14 15" key="1">
    <citation type="submission" date="2017-10" db="EMBL/GenBank/DDBJ databases">
        <title>Massilia psychrophilum sp. nov., a novel purple-pigmented bacterium isolated from Tianshan glacier, Xinjiang Municipality, China.</title>
        <authorList>
            <person name="Wang H."/>
        </authorList>
    </citation>
    <scope>NUCLEOTIDE SEQUENCE [LARGE SCALE GENOMIC DNA]</scope>
    <source>
        <strain evidence="14 15">JCM 30813</strain>
    </source>
</reference>
<name>A0A2G8T278_9BURK</name>
<keyword evidence="7" id="KW-0716">Sensory transduction</keyword>
<keyword evidence="15" id="KW-1185">Reference proteome</keyword>
<dbReference type="Gene3D" id="3.30.450.40">
    <property type="match status" value="1"/>
</dbReference>
<dbReference type="GO" id="GO:0005886">
    <property type="term" value="C:plasma membrane"/>
    <property type="evidence" value="ECO:0007669"/>
    <property type="project" value="UniProtKB-SubCell"/>
</dbReference>
<dbReference type="InterPro" id="IPR003018">
    <property type="entry name" value="GAF"/>
</dbReference>
<dbReference type="CDD" id="cd00082">
    <property type="entry name" value="HisKA"/>
    <property type="match status" value="1"/>
</dbReference>
<comment type="caution">
    <text evidence="14">The sequence shown here is derived from an EMBL/GenBank/DDBJ whole genome shotgun (WGS) entry which is preliminary data.</text>
</comment>
<dbReference type="SUPFAM" id="SSF55874">
    <property type="entry name" value="ATPase domain of HSP90 chaperone/DNA topoisomerase II/histidine kinase"/>
    <property type="match status" value="1"/>
</dbReference>
<dbReference type="Pfam" id="PF02518">
    <property type="entry name" value="HATPase_c"/>
    <property type="match status" value="1"/>
</dbReference>
<dbReference type="EMBL" id="PDOB01000011">
    <property type="protein sequence ID" value="PIL40155.1"/>
    <property type="molecule type" value="Genomic_DNA"/>
</dbReference>
<dbReference type="Pfam" id="PF08446">
    <property type="entry name" value="PAS_2"/>
    <property type="match status" value="1"/>
</dbReference>
<dbReference type="SMART" id="SM00388">
    <property type="entry name" value="HisKA"/>
    <property type="match status" value="1"/>
</dbReference>
<evidence type="ECO:0000256" key="4">
    <source>
        <dbReference type="ARBA" id="ARBA00012438"/>
    </source>
</evidence>
<dbReference type="InterPro" id="IPR036097">
    <property type="entry name" value="HisK_dim/P_sf"/>
</dbReference>
<evidence type="ECO:0000313" key="15">
    <source>
        <dbReference type="Proteomes" id="UP000228593"/>
    </source>
</evidence>
<sequence>MASTVAGAASLGAFPQPYSTKRDGSTIANCDSEPVQTPGCVQAHGALLVLRLSDLRILQASENAAAVLGQAAGQLVGQFVDSVIGVEGQRQLRGLLDQEGTACNPVHLLTLPGNSTGSEGKAALDVTVHTVDGVAVLEFEATGHTGGPRPDYYALVKTTLAKLQASGSLQQFCDVVANDIRALTGLDRVMVYKFHDDGHGEVFAESRRAGLPSWLGLHYPAEDIPKPARAIFTRTWIRPVPDVSGTLAELVPLANPDSGEPLNMTYCHLRGVSLMYTEYLRNMGVTAALTMAIRRNGTLWGLIACHHYDGPSHIPYHIRAACEFLAQVVSLQHQAAEDKEFLAYRLKIEGVHQVLLAAAAHETGLASLVYGTPSLLNGVDAGGAALYYLDRWWCVGNTPTDDELTGLGDWLTASVLPLGPRPLYATDRLTQAYPPAARFAGVASGLLAVPLSSDGHDLMLWFRPETIRTVNWGGNPHDKPTVPGANGPRLGPRRSFELFAESVRQQSLPWKLMEIDAAANLRFLVAEMMAGQAGRRAVLHADLARSNEDLDAFVYVASHDLKEPLRGIYRYAHQLLEDCAPMDQESRQKLDGLVRLTQRMDSLLDSMLHFSRVGGTDLLLENVDLNQVLAEALDFVGSRTLDNNNAVVVPRPLPTVPCDPVRCRQIFANLLSNGLKYTDGANKRIEVGYIAADEVHPRPGCQQASQGQTIYYVADNGIGIQARHFKQIFKLFKRLHSHDSYGGGTGAGLTIVRKLVEQHGGQVWVDSVTAQGSTFYFTLPSKA</sequence>
<dbReference type="Pfam" id="PF00512">
    <property type="entry name" value="HisKA"/>
    <property type="match status" value="1"/>
</dbReference>
<dbReference type="PANTHER" id="PTHR42878">
    <property type="entry name" value="TWO-COMPONENT HISTIDINE KINASE"/>
    <property type="match status" value="1"/>
</dbReference>
<dbReference type="GO" id="GO:0030295">
    <property type="term" value="F:protein kinase activator activity"/>
    <property type="evidence" value="ECO:0007669"/>
    <property type="project" value="TreeGrafter"/>
</dbReference>
<protein>
    <recommendedName>
        <fullName evidence="4">histidine kinase</fullName>
        <ecNumber evidence="4">2.7.13.3</ecNumber>
    </recommendedName>
</protein>
<dbReference type="GO" id="GO:0009881">
    <property type="term" value="F:photoreceptor activity"/>
    <property type="evidence" value="ECO:0007669"/>
    <property type="project" value="UniProtKB-KW"/>
</dbReference>
<dbReference type="GO" id="GO:0006355">
    <property type="term" value="P:regulation of DNA-templated transcription"/>
    <property type="evidence" value="ECO:0007669"/>
    <property type="project" value="InterPro"/>
</dbReference>
<keyword evidence="8" id="KW-0808">Transferase</keyword>
<dbReference type="Gene3D" id="1.10.287.130">
    <property type="match status" value="1"/>
</dbReference>
<evidence type="ECO:0000256" key="1">
    <source>
        <dbReference type="ARBA" id="ARBA00000085"/>
    </source>
</evidence>
<dbReference type="Proteomes" id="UP000228593">
    <property type="component" value="Unassembled WGS sequence"/>
</dbReference>
<keyword evidence="10" id="KW-0157">Chromophore</keyword>
<comment type="similarity">
    <text evidence="3">In the N-terminal section; belongs to the phytochrome family.</text>
</comment>
<dbReference type="GO" id="GO:0009584">
    <property type="term" value="P:detection of visible light"/>
    <property type="evidence" value="ECO:0007669"/>
    <property type="project" value="InterPro"/>
</dbReference>
<dbReference type="PROSITE" id="PS50046">
    <property type="entry name" value="PHYTOCHROME_2"/>
    <property type="match status" value="1"/>
</dbReference>
<dbReference type="SUPFAM" id="SSF55781">
    <property type="entry name" value="GAF domain-like"/>
    <property type="match status" value="2"/>
</dbReference>
<dbReference type="InterPro" id="IPR003594">
    <property type="entry name" value="HATPase_dom"/>
</dbReference>
<accession>A0A2G8T278</accession>
<dbReference type="AlphaFoldDB" id="A0A2G8T278"/>
<keyword evidence="11" id="KW-0675">Receptor</keyword>
<dbReference type="GO" id="GO:0007234">
    <property type="term" value="P:osmosensory signaling via phosphorelay pathway"/>
    <property type="evidence" value="ECO:0007669"/>
    <property type="project" value="TreeGrafter"/>
</dbReference>
<comment type="catalytic activity">
    <reaction evidence="1">
        <text>ATP + protein L-histidine = ADP + protein N-phospho-L-histidine.</text>
        <dbReference type="EC" id="2.7.13.3"/>
    </reaction>
</comment>
<evidence type="ECO:0000256" key="8">
    <source>
        <dbReference type="ARBA" id="ARBA00022679"/>
    </source>
</evidence>
<dbReference type="SUPFAM" id="SSF47384">
    <property type="entry name" value="Homodimeric domain of signal transducing histidine kinase"/>
    <property type="match status" value="1"/>
</dbReference>
<organism evidence="14 15">
    <name type="scientific">Massilia psychrophila</name>
    <dbReference type="NCBI Taxonomy" id="1603353"/>
    <lineage>
        <taxon>Bacteria</taxon>
        <taxon>Pseudomonadati</taxon>
        <taxon>Pseudomonadota</taxon>
        <taxon>Betaproteobacteria</taxon>
        <taxon>Burkholderiales</taxon>
        <taxon>Oxalobacteraceae</taxon>
        <taxon>Telluria group</taxon>
        <taxon>Massilia</taxon>
    </lineage>
</organism>
<dbReference type="Pfam" id="PF01590">
    <property type="entry name" value="GAF"/>
    <property type="match status" value="1"/>
</dbReference>
<dbReference type="PRINTS" id="PR01033">
    <property type="entry name" value="PHYTOCHROME"/>
</dbReference>
<evidence type="ECO:0000256" key="2">
    <source>
        <dbReference type="ARBA" id="ARBA00004429"/>
    </source>
</evidence>
<dbReference type="InterPro" id="IPR043150">
    <property type="entry name" value="Phytochrome_PHY_sf"/>
</dbReference>
<dbReference type="Gene3D" id="3.30.450.20">
    <property type="entry name" value="PAS domain"/>
    <property type="match status" value="1"/>
</dbReference>
<dbReference type="GO" id="GO:0000155">
    <property type="term" value="F:phosphorelay sensor kinase activity"/>
    <property type="evidence" value="ECO:0007669"/>
    <property type="project" value="InterPro"/>
</dbReference>
<evidence type="ECO:0000259" key="13">
    <source>
        <dbReference type="PROSITE" id="PS50109"/>
    </source>
</evidence>
<evidence type="ECO:0000256" key="11">
    <source>
        <dbReference type="ARBA" id="ARBA00023170"/>
    </source>
</evidence>
<evidence type="ECO:0000256" key="7">
    <source>
        <dbReference type="ARBA" id="ARBA00022606"/>
    </source>
</evidence>
<dbReference type="InterPro" id="IPR003661">
    <property type="entry name" value="HisK_dim/P_dom"/>
</dbReference>
<dbReference type="SUPFAM" id="SSF55785">
    <property type="entry name" value="PYP-like sensor domain (PAS domain)"/>
    <property type="match status" value="1"/>
</dbReference>
<comment type="subcellular location">
    <subcellularLocation>
        <location evidence="2">Cell inner membrane</location>
        <topology evidence="2">Multi-pass membrane protein</topology>
    </subcellularLocation>
</comment>
<dbReference type="InterPro" id="IPR036890">
    <property type="entry name" value="HATPase_C_sf"/>
</dbReference>
<evidence type="ECO:0000256" key="5">
    <source>
        <dbReference type="ARBA" id="ARBA00022543"/>
    </source>
</evidence>
<dbReference type="InterPro" id="IPR005467">
    <property type="entry name" value="His_kinase_dom"/>
</dbReference>
<dbReference type="Gene3D" id="3.30.565.10">
    <property type="entry name" value="Histidine kinase-like ATPase, C-terminal domain"/>
    <property type="match status" value="1"/>
</dbReference>
<dbReference type="GO" id="GO:0000156">
    <property type="term" value="F:phosphorelay response regulator activity"/>
    <property type="evidence" value="ECO:0007669"/>
    <property type="project" value="TreeGrafter"/>
</dbReference>
<dbReference type="Gene3D" id="3.30.450.270">
    <property type="match status" value="1"/>
</dbReference>
<keyword evidence="9" id="KW-0418">Kinase</keyword>
<dbReference type="FunFam" id="3.30.565.10:FF:000006">
    <property type="entry name" value="Sensor histidine kinase WalK"/>
    <property type="match status" value="1"/>
</dbReference>
<evidence type="ECO:0000259" key="12">
    <source>
        <dbReference type="PROSITE" id="PS50046"/>
    </source>
</evidence>
<dbReference type="InterPro" id="IPR013515">
    <property type="entry name" value="Phytochrome_cen-reg"/>
</dbReference>
<dbReference type="InterPro" id="IPR013654">
    <property type="entry name" value="PAS_2"/>
</dbReference>
<dbReference type="RefSeq" id="WP_099915735.1">
    <property type="nucleotide sequence ID" value="NZ_BMHS01000006.1"/>
</dbReference>
<evidence type="ECO:0000313" key="14">
    <source>
        <dbReference type="EMBL" id="PIL40155.1"/>
    </source>
</evidence>
<gene>
    <name evidence="14" type="ORF">CR103_09425</name>
</gene>
<dbReference type="PROSITE" id="PS50109">
    <property type="entry name" value="HIS_KIN"/>
    <property type="match status" value="1"/>
</dbReference>
<proteinExistence type="inferred from homology"/>
<dbReference type="InterPro" id="IPR035965">
    <property type="entry name" value="PAS-like_dom_sf"/>
</dbReference>
<dbReference type="OrthoDB" id="9808408at2"/>
<dbReference type="InterPro" id="IPR016132">
    <property type="entry name" value="Phyto_chromo_attachment"/>
</dbReference>
<dbReference type="SMART" id="SM00065">
    <property type="entry name" value="GAF"/>
    <property type="match status" value="1"/>
</dbReference>
<dbReference type="SMART" id="SM00387">
    <property type="entry name" value="HATPase_c"/>
    <property type="match status" value="1"/>
</dbReference>
<evidence type="ECO:0000256" key="9">
    <source>
        <dbReference type="ARBA" id="ARBA00022777"/>
    </source>
</evidence>
<keyword evidence="6" id="KW-0597">Phosphoprotein</keyword>
<dbReference type="Pfam" id="PF00360">
    <property type="entry name" value="PHY"/>
    <property type="match status" value="1"/>
</dbReference>
<dbReference type="InterPro" id="IPR050351">
    <property type="entry name" value="BphY/WalK/GraS-like"/>
</dbReference>
<evidence type="ECO:0000256" key="3">
    <source>
        <dbReference type="ARBA" id="ARBA00006402"/>
    </source>
</evidence>
<feature type="domain" description="Histidine kinase" evidence="13">
    <location>
        <begin position="556"/>
        <end position="783"/>
    </location>
</feature>
<dbReference type="InterPro" id="IPR029016">
    <property type="entry name" value="GAF-like_dom_sf"/>
</dbReference>